<dbReference type="InterPro" id="IPR004860">
    <property type="entry name" value="LAGLIDADG_dom"/>
</dbReference>
<dbReference type="GO" id="GO:0006314">
    <property type="term" value="P:intron homing"/>
    <property type="evidence" value="ECO:0007669"/>
    <property type="project" value="UniProtKB-KW"/>
</dbReference>
<proteinExistence type="inferred from homology"/>
<keyword evidence="6" id="KW-0812">Transmembrane</keyword>
<dbReference type="Gene3D" id="3.10.28.10">
    <property type="entry name" value="Homing endonucleases"/>
    <property type="match status" value="1"/>
</dbReference>
<evidence type="ECO:0000256" key="3">
    <source>
        <dbReference type="ARBA" id="ARBA00022759"/>
    </source>
</evidence>
<evidence type="ECO:0000313" key="8">
    <source>
        <dbReference type="EMBL" id="PVU98259.1"/>
    </source>
</evidence>
<dbReference type="Pfam" id="PF00115">
    <property type="entry name" value="COX1"/>
    <property type="match status" value="1"/>
</dbReference>
<dbReference type="Proteomes" id="UP000245383">
    <property type="component" value="Unassembled WGS sequence"/>
</dbReference>
<comment type="caution">
    <text evidence="8">The sequence shown here is derived from an EMBL/GenBank/DDBJ whole genome shotgun (WGS) entry which is preliminary data.</text>
</comment>
<evidence type="ECO:0000256" key="2">
    <source>
        <dbReference type="ARBA" id="ARBA00022722"/>
    </source>
</evidence>
<dbReference type="EMBL" id="MBFR01000001">
    <property type="protein sequence ID" value="PVU98259.1"/>
    <property type="molecule type" value="Genomic_DNA"/>
</dbReference>
<dbReference type="AlphaFoldDB" id="A0A2T9Z115"/>
<accession>A0A2T9Z115</accession>
<feature type="transmembrane region" description="Helical" evidence="6">
    <location>
        <begin position="529"/>
        <end position="554"/>
    </location>
</feature>
<comment type="similarity">
    <text evidence="1">In the C-terminal section; belongs to the LAGLIDADG endonuclease family.</text>
</comment>
<dbReference type="PROSITE" id="PS50855">
    <property type="entry name" value="COX1"/>
    <property type="match status" value="1"/>
</dbReference>
<feature type="transmembrane region" description="Helical" evidence="6">
    <location>
        <begin position="322"/>
        <end position="342"/>
    </location>
</feature>
<evidence type="ECO:0000256" key="5">
    <source>
        <dbReference type="ARBA" id="ARBA00022886"/>
    </source>
</evidence>
<reference evidence="8 9" key="1">
    <citation type="journal article" date="2018" name="MBio">
        <title>Comparative Genomics Reveals the Core Gene Toolbox for the Fungus-Insect Symbiosis.</title>
        <authorList>
            <person name="Wang Y."/>
            <person name="Stata M."/>
            <person name="Wang W."/>
            <person name="Stajich J.E."/>
            <person name="White M.M."/>
            <person name="Moncalvo J.M."/>
        </authorList>
    </citation>
    <scope>NUCLEOTIDE SEQUENCE [LARGE SCALE GENOMIC DNA]</scope>
    <source>
        <strain evidence="8 9">SWE-8-4</strain>
    </source>
</reference>
<keyword evidence="4" id="KW-0378">Hydrolase</keyword>
<organism evidence="8 9">
    <name type="scientific">Smittium simulii</name>
    <dbReference type="NCBI Taxonomy" id="133385"/>
    <lineage>
        <taxon>Eukaryota</taxon>
        <taxon>Fungi</taxon>
        <taxon>Fungi incertae sedis</taxon>
        <taxon>Zoopagomycota</taxon>
        <taxon>Kickxellomycotina</taxon>
        <taxon>Harpellomycetes</taxon>
        <taxon>Harpellales</taxon>
        <taxon>Legeriomycetaceae</taxon>
        <taxon>Smittium</taxon>
    </lineage>
</organism>
<evidence type="ECO:0000256" key="4">
    <source>
        <dbReference type="ARBA" id="ARBA00022801"/>
    </source>
</evidence>
<dbReference type="PANTHER" id="PTHR37520">
    <property type="entry name" value="INTRON-ENCODED DNA ENDONUCLEASE AI2A-RELATED"/>
    <property type="match status" value="1"/>
</dbReference>
<dbReference type="GO" id="GO:0020037">
    <property type="term" value="F:heme binding"/>
    <property type="evidence" value="ECO:0007669"/>
    <property type="project" value="InterPro"/>
</dbReference>
<dbReference type="GO" id="GO:0005739">
    <property type="term" value="C:mitochondrion"/>
    <property type="evidence" value="ECO:0007669"/>
    <property type="project" value="UniProtKB-ARBA"/>
</dbReference>
<dbReference type="GO" id="GO:0016787">
    <property type="term" value="F:hydrolase activity"/>
    <property type="evidence" value="ECO:0007669"/>
    <property type="project" value="UniProtKB-KW"/>
</dbReference>
<dbReference type="InterPro" id="IPR023616">
    <property type="entry name" value="Cyt_c_oxase-like_su1_dom"/>
</dbReference>
<keyword evidence="3" id="KW-0255">Endonuclease</keyword>
<evidence type="ECO:0000256" key="6">
    <source>
        <dbReference type="SAM" id="Phobius"/>
    </source>
</evidence>
<evidence type="ECO:0000256" key="1">
    <source>
        <dbReference type="ARBA" id="ARBA00009332"/>
    </source>
</evidence>
<dbReference type="SUPFAM" id="SSF81442">
    <property type="entry name" value="Cytochrome c oxidase subunit I-like"/>
    <property type="match status" value="2"/>
</dbReference>
<dbReference type="InterPro" id="IPR036927">
    <property type="entry name" value="Cyt_c_oxase-like_su1_sf"/>
</dbReference>
<evidence type="ECO:0000259" key="7">
    <source>
        <dbReference type="PROSITE" id="PS50855"/>
    </source>
</evidence>
<dbReference type="PANTHER" id="PTHR37520:SF1">
    <property type="entry name" value="INTRON-ENCODED DNA ENDONUCLEASE AI2A-RELATED"/>
    <property type="match status" value="1"/>
</dbReference>
<dbReference type="GO" id="GO:0016020">
    <property type="term" value="C:membrane"/>
    <property type="evidence" value="ECO:0007669"/>
    <property type="project" value="InterPro"/>
</dbReference>
<gene>
    <name evidence="8" type="ORF">BB561_000005</name>
</gene>
<dbReference type="GO" id="GO:0004129">
    <property type="term" value="F:cytochrome-c oxidase activity"/>
    <property type="evidence" value="ECO:0007669"/>
    <property type="project" value="InterPro"/>
</dbReference>
<keyword evidence="2" id="KW-0540">Nuclease</keyword>
<dbReference type="InterPro" id="IPR027434">
    <property type="entry name" value="Homing_endonucl"/>
</dbReference>
<name>A0A2T9Z115_9FUNG</name>
<dbReference type="STRING" id="133385.A0A2T9Z115"/>
<feature type="domain" description="Cytochrome oxidase subunit I profile" evidence="7">
    <location>
        <begin position="322"/>
        <end position="617"/>
    </location>
</feature>
<dbReference type="InterPro" id="IPR000883">
    <property type="entry name" value="Cyt_C_Oxase_1"/>
</dbReference>
<dbReference type="Gene3D" id="1.20.210.10">
    <property type="entry name" value="Cytochrome c oxidase-like, subunit I domain"/>
    <property type="match status" value="2"/>
</dbReference>
<keyword evidence="6" id="KW-1133">Transmembrane helix</keyword>
<dbReference type="OrthoDB" id="3675107at2759"/>
<dbReference type="Pfam" id="PF00961">
    <property type="entry name" value="LAGLIDADG_1"/>
    <property type="match status" value="1"/>
</dbReference>
<dbReference type="SUPFAM" id="SSF55608">
    <property type="entry name" value="Homing endonucleases"/>
    <property type="match status" value="3"/>
</dbReference>
<keyword evidence="5" id="KW-0404">Intron homing</keyword>
<dbReference type="GO" id="GO:0004519">
    <property type="term" value="F:endonuclease activity"/>
    <property type="evidence" value="ECO:0007669"/>
    <property type="project" value="UniProtKB-KW"/>
</dbReference>
<keyword evidence="6" id="KW-0472">Membrane</keyword>
<keyword evidence="9" id="KW-1185">Reference proteome</keyword>
<dbReference type="GO" id="GO:0009060">
    <property type="term" value="P:aerobic respiration"/>
    <property type="evidence" value="ECO:0007669"/>
    <property type="project" value="InterPro"/>
</dbReference>
<evidence type="ECO:0000313" key="9">
    <source>
        <dbReference type="Proteomes" id="UP000245383"/>
    </source>
</evidence>
<sequence>MGLKNSDFFIEIDYMLETINCLMELNLASVYYLLLIQNNLFKIDINRRYNILFNNRKYSKLIESAGNCKGPSETTRQLSNDVMPDVAFTSWFAGVIDGDGNFDIREESGKFKLKSVRIKLHDRDIRILTRIRDKLHMGRIKKINGKPYSLYIVSTIAEMKLIINMINGQIRLKVESFKICCSYLGIEYKESNYKLKPFDNYFAGLIDTDGSIIFNFTSNRIECNLEIKDNEYSSRLNLDDVIPNYKPAVMLRTKIITGRDGKTYKSIVFKYQTVGVMKIKGFMEVRSYSKLPKQTPQFKKYADFIIDWIKYMNPLWEKVPFHFHYVLSMGAVFGLFAGFYYWSPKIIGRTYNELLGVDKLAPMTYELISYGQIILFDTRKDYLDREFSTTKKDNYSINRLNTGIISTGGQFKYKNRLFKRFILTKNYLNVQLVEVKNKVEDKIPLIQKASQRLNTKDIQWLIGFTDGDGCLSFFLSFTLNNWRHEVITTIGLETSNVSPLVKSEALLLKILSGLQGMPRRISDYPDAFYGWNLISSYGSLISVFSTILFLGILYQQLTSKVIINNSILSYDSWYYPSFFESNITSLSPNATVYSPNLEWTLITPTPLHYLYELPKVTLADIISNKNTPSITPLPQKKWVTNIKDMKEGLINAHNQELLPKNINKIYTNIYMRIFRFIGAGRLYACSKGICIGGSFFGGTLGVGFGLDTLLADRGREAVFTPIASKLLDSGLNSLNIRSELNNEVLNINKEIQKTLTPSFIENNPELSQALIETQRLSKIY</sequence>
<protein>
    <recommendedName>
        <fullName evidence="7">Cytochrome oxidase subunit I profile domain-containing protein</fullName>
    </recommendedName>
</protein>